<dbReference type="EMBL" id="BSYR01000022">
    <property type="protein sequence ID" value="GMI87093.1"/>
    <property type="molecule type" value="Genomic_DNA"/>
</dbReference>
<dbReference type="OrthoDB" id="671439at2759"/>
<keyword evidence="2 4" id="KW-0808">Transferase</keyword>
<dbReference type="Gene3D" id="3.30.559.10">
    <property type="entry name" value="Chloramphenicol acetyltransferase-like domain"/>
    <property type="match status" value="2"/>
</dbReference>
<dbReference type="InterPro" id="IPR023213">
    <property type="entry name" value="CAT-like_dom_sf"/>
</dbReference>
<dbReference type="SUPFAM" id="SSF52777">
    <property type="entry name" value="CoA-dependent acyltransferases"/>
    <property type="match status" value="1"/>
</dbReference>
<accession>A0A9W7M427</accession>
<comment type="similarity">
    <text evidence="1">Belongs to the plant acyltransferase family.</text>
</comment>
<evidence type="ECO:0000313" key="4">
    <source>
        <dbReference type="EMBL" id="GMI87093.1"/>
    </source>
</evidence>
<protein>
    <submittedName>
        <fullName evidence="4">Hydroxycinnamoyl-CoA shikimate/quinate hydroxycinnamoyl transferase</fullName>
    </submittedName>
</protein>
<reference evidence="4" key="1">
    <citation type="submission" date="2023-05" db="EMBL/GenBank/DDBJ databases">
        <title>Genome and transcriptome analyses reveal genes involved in the formation of fine ridges on petal epidermal cells in Hibiscus trionum.</title>
        <authorList>
            <person name="Koshimizu S."/>
            <person name="Masuda S."/>
            <person name="Ishii T."/>
            <person name="Shirasu K."/>
            <person name="Hoshino A."/>
            <person name="Arita M."/>
        </authorList>
    </citation>
    <scope>NUCLEOTIDE SEQUENCE</scope>
    <source>
        <strain evidence="4">Hamamatsu line</strain>
    </source>
</reference>
<evidence type="ECO:0000256" key="1">
    <source>
        <dbReference type="ARBA" id="ARBA00009861"/>
    </source>
</evidence>
<organism evidence="4 5">
    <name type="scientific">Hibiscus trionum</name>
    <name type="common">Flower of an hour</name>
    <dbReference type="NCBI Taxonomy" id="183268"/>
    <lineage>
        <taxon>Eukaryota</taxon>
        <taxon>Viridiplantae</taxon>
        <taxon>Streptophyta</taxon>
        <taxon>Embryophyta</taxon>
        <taxon>Tracheophyta</taxon>
        <taxon>Spermatophyta</taxon>
        <taxon>Magnoliopsida</taxon>
        <taxon>eudicotyledons</taxon>
        <taxon>Gunneridae</taxon>
        <taxon>Pentapetalae</taxon>
        <taxon>rosids</taxon>
        <taxon>malvids</taxon>
        <taxon>Malvales</taxon>
        <taxon>Malvaceae</taxon>
        <taxon>Malvoideae</taxon>
        <taxon>Hibiscus</taxon>
    </lineage>
</organism>
<comment type="caution">
    <text evidence="4">The sequence shown here is derived from an EMBL/GenBank/DDBJ whole genome shotgun (WGS) entry which is preliminary data.</text>
</comment>
<dbReference type="PANTHER" id="PTHR31642:SF196">
    <property type="entry name" value="SHIKIMATE O-HYDROXYCINNAMOYLTRANSFERASE-LIKE"/>
    <property type="match status" value="1"/>
</dbReference>
<dbReference type="AlphaFoldDB" id="A0A9W7M427"/>
<keyword evidence="5" id="KW-1185">Reference proteome</keyword>
<gene>
    <name evidence="4" type="ORF">HRI_002378600</name>
</gene>
<name>A0A9W7M427_HIBTR</name>
<dbReference type="Pfam" id="PF02458">
    <property type="entry name" value="Transferase"/>
    <property type="match status" value="1"/>
</dbReference>
<evidence type="ECO:0000256" key="2">
    <source>
        <dbReference type="ARBA" id="ARBA00022679"/>
    </source>
</evidence>
<dbReference type="Proteomes" id="UP001165190">
    <property type="component" value="Unassembled WGS sequence"/>
</dbReference>
<dbReference type="GO" id="GO:0016747">
    <property type="term" value="F:acyltransferase activity, transferring groups other than amino-acyl groups"/>
    <property type="evidence" value="ECO:0007669"/>
    <property type="project" value="TreeGrafter"/>
</dbReference>
<keyword evidence="3" id="KW-0012">Acyltransferase</keyword>
<sequence length="429" mass="47743">MEITIKESTIVRPAEDTPRTSLWNSNLDIVMARYHVPTVYYFKPNGSSDFFDNGKLKEALSKVLVPFYPIAGRLGFDENGRLEILCNGDGVLFVGAETSSVMDQYVGDYSDDSQVLQLVPKVDYSGGISSYPLLVLQVTKFKCGGVCLGVGLQHTLGDGTSALHFINSWADTARGMSPAIGPFIDRTLLRARDPPMPKFHHVEYDQPPSMNSTSDDVRPSIVSTFKLTVDQLNTLKAKANANSGVKYSSFNILAAHIWRCVSKARGLSDDQATKLQFPVDGRFRLNPPLPQGYFGNVIFLAALVAQAGDLKTESFTDTMKRIHDRLKKVNDEYLRSAIDYVEKVSDLNTLVRGPHTYRCPNLAVIPWIWLPIYDANFGWGRPMYMGPANVVHEGKIYIIPSPGSDGSLSLVTRLQTSHMKLFEKLLYEF</sequence>
<dbReference type="FunFam" id="3.30.559.10:FF:000008">
    <property type="entry name" value="Tryptamine hydroxycinnamoyl transferase"/>
    <property type="match status" value="1"/>
</dbReference>
<dbReference type="InterPro" id="IPR050317">
    <property type="entry name" value="Plant_Fungal_Acyltransferase"/>
</dbReference>
<evidence type="ECO:0000256" key="3">
    <source>
        <dbReference type="ARBA" id="ARBA00023315"/>
    </source>
</evidence>
<evidence type="ECO:0000313" key="5">
    <source>
        <dbReference type="Proteomes" id="UP001165190"/>
    </source>
</evidence>
<proteinExistence type="inferred from homology"/>
<dbReference type="PANTHER" id="PTHR31642">
    <property type="entry name" value="TRICHOTHECENE 3-O-ACETYLTRANSFERASE"/>
    <property type="match status" value="1"/>
</dbReference>
<dbReference type="FunFam" id="3.30.559.10:FF:000015">
    <property type="entry name" value="Spermidine hydroxycinnamoyl transferase"/>
    <property type="match status" value="1"/>
</dbReference>